<feature type="transmembrane region" description="Helical" evidence="7">
    <location>
        <begin position="91"/>
        <end position="109"/>
    </location>
</feature>
<dbReference type="HAMAP" id="MF_01147">
    <property type="entry name" value="Lgt"/>
    <property type="match status" value="1"/>
</dbReference>
<dbReference type="NCBIfam" id="TIGR00544">
    <property type="entry name" value="lgt"/>
    <property type="match status" value="1"/>
</dbReference>
<feature type="transmembrane region" description="Helical" evidence="7">
    <location>
        <begin position="20"/>
        <end position="37"/>
    </location>
</feature>
<keyword evidence="5 7" id="KW-1133">Transmembrane helix</keyword>
<evidence type="ECO:0000313" key="10">
    <source>
        <dbReference type="Proteomes" id="UP000266552"/>
    </source>
</evidence>
<proteinExistence type="inferred from homology"/>
<evidence type="ECO:0000256" key="5">
    <source>
        <dbReference type="ARBA" id="ARBA00022989"/>
    </source>
</evidence>
<dbReference type="GO" id="GO:0008961">
    <property type="term" value="F:phosphatidylglycerol-prolipoprotein diacylglyceryl transferase activity"/>
    <property type="evidence" value="ECO:0007669"/>
    <property type="project" value="UniProtKB-UniRule"/>
</dbReference>
<keyword evidence="10" id="KW-1185">Reference proteome</keyword>
<dbReference type="Proteomes" id="UP000266552">
    <property type="component" value="Chromosome"/>
</dbReference>
<keyword evidence="4 7" id="KW-0812">Transmembrane</keyword>
<dbReference type="RefSeq" id="WP_119850573.1">
    <property type="nucleotide sequence ID" value="NZ_CP032412.1"/>
</dbReference>
<evidence type="ECO:0000256" key="8">
    <source>
        <dbReference type="SAM" id="MobiDB-lite"/>
    </source>
</evidence>
<dbReference type="EC" id="2.5.1.145" evidence="7"/>
<dbReference type="GO" id="GO:0042158">
    <property type="term" value="P:lipoprotein biosynthetic process"/>
    <property type="evidence" value="ECO:0007669"/>
    <property type="project" value="UniProtKB-UniRule"/>
</dbReference>
<comment type="function">
    <text evidence="7">Catalyzes the transfer of the diacylglyceryl group from phosphatidylglycerol to the sulfhydryl group of the N-terminal cysteine of a prolipoprotein, the first step in the formation of mature lipoproteins.</text>
</comment>
<comment type="similarity">
    <text evidence="1 7">Belongs to the Lgt family.</text>
</comment>
<comment type="pathway">
    <text evidence="7">Protein modification; lipoprotein biosynthesis (diacylglyceryl transfer).</text>
</comment>
<dbReference type="Pfam" id="PF01790">
    <property type="entry name" value="LGT"/>
    <property type="match status" value="1"/>
</dbReference>
<dbReference type="GO" id="GO:0005886">
    <property type="term" value="C:plasma membrane"/>
    <property type="evidence" value="ECO:0007669"/>
    <property type="project" value="UniProtKB-SubCell"/>
</dbReference>
<evidence type="ECO:0000256" key="1">
    <source>
        <dbReference type="ARBA" id="ARBA00007150"/>
    </source>
</evidence>
<comment type="subcellular location">
    <subcellularLocation>
        <location evidence="7">Cell membrane</location>
        <topology evidence="7">Multi-pass membrane protein</topology>
    </subcellularLocation>
</comment>
<dbReference type="UniPathway" id="UPA00664"/>
<dbReference type="PANTHER" id="PTHR30589">
    <property type="entry name" value="PROLIPOPROTEIN DIACYLGLYCERYL TRANSFERASE"/>
    <property type="match status" value="1"/>
</dbReference>
<keyword evidence="6 7" id="KW-0472">Membrane</keyword>
<keyword evidence="3 7" id="KW-0808">Transferase</keyword>
<dbReference type="KEGG" id="plw:D5F53_28855"/>
<keyword evidence="9" id="KW-0328">Glycosyltransferase</keyword>
<feature type="transmembrane region" description="Helical" evidence="7">
    <location>
        <begin position="269"/>
        <end position="287"/>
    </location>
</feature>
<dbReference type="InterPro" id="IPR001640">
    <property type="entry name" value="Lgt"/>
</dbReference>
<dbReference type="PROSITE" id="PS01311">
    <property type="entry name" value="LGT"/>
    <property type="match status" value="1"/>
</dbReference>
<evidence type="ECO:0000256" key="2">
    <source>
        <dbReference type="ARBA" id="ARBA00022475"/>
    </source>
</evidence>
<protein>
    <recommendedName>
        <fullName evidence="7">Phosphatidylglycerol--prolipoprotein diacylglyceryl transferase</fullName>
        <ecNumber evidence="7">2.5.1.145</ecNumber>
    </recommendedName>
</protein>
<comment type="catalytic activity">
    <reaction evidence="7">
        <text>L-cysteinyl-[prolipoprotein] + a 1,2-diacyl-sn-glycero-3-phospho-(1'-sn-glycerol) = an S-1,2-diacyl-sn-glyceryl-L-cysteinyl-[prolipoprotein] + sn-glycerol 1-phosphate + H(+)</text>
        <dbReference type="Rhea" id="RHEA:56712"/>
        <dbReference type="Rhea" id="RHEA-COMP:14679"/>
        <dbReference type="Rhea" id="RHEA-COMP:14680"/>
        <dbReference type="ChEBI" id="CHEBI:15378"/>
        <dbReference type="ChEBI" id="CHEBI:29950"/>
        <dbReference type="ChEBI" id="CHEBI:57685"/>
        <dbReference type="ChEBI" id="CHEBI:64716"/>
        <dbReference type="ChEBI" id="CHEBI:140658"/>
        <dbReference type="EC" id="2.5.1.145"/>
    </reaction>
</comment>
<accession>A0A385TX58</accession>
<evidence type="ECO:0000313" key="9">
    <source>
        <dbReference type="EMBL" id="AYB47072.1"/>
    </source>
</evidence>
<evidence type="ECO:0000256" key="4">
    <source>
        <dbReference type="ARBA" id="ARBA00022692"/>
    </source>
</evidence>
<keyword evidence="2 7" id="KW-1003">Cell membrane</keyword>
<sequence>MQTLLIDPVAFSIGSLRVHWYGLILGLGALAGLLLAIREGKRFGIPQEFFMDLLLLGVPSAIIGARIYYVAFKWEDYKDNFLDVFKIWNGGIAIFGALIGAIICALIYVRRKGYSFWRIADICAPSLLAGQIIGRWGNFVNQEAYGGPVSESFLRGELHLPDFIVNQMNVQGVFHHPTFLYESMWNLLGIVILLIIRRQKFLRAGELFIGYFIWYSIGRFFIEAVRTDSLAFQGATGLADFINNTLWAPMTWMGFELGHLDPAYGNIRISQLLSVFIVIGGIVLIIVRRVTGRANVRYLDPIVSTKTGAGPTPEADLQTNKTVKSPAAAPAKQHKQAAEPEETADKGAVTQGPETEVKSSPRAEEDTPTLKPDTEDKKE</sequence>
<organism evidence="9 10">
    <name type="scientific">Paenibacillus lautus</name>
    <name type="common">Bacillus lautus</name>
    <dbReference type="NCBI Taxonomy" id="1401"/>
    <lineage>
        <taxon>Bacteria</taxon>
        <taxon>Bacillati</taxon>
        <taxon>Bacillota</taxon>
        <taxon>Bacilli</taxon>
        <taxon>Bacillales</taxon>
        <taxon>Paenibacillaceae</taxon>
        <taxon>Paenibacillus</taxon>
    </lineage>
</organism>
<reference evidence="9 10" key="1">
    <citation type="submission" date="2018-09" db="EMBL/GenBank/DDBJ databases">
        <title>Genome Sequence of Paenibacillus lautus Strain E7593-69, Azo Dye-Degrading Bacteria, Isolated from Commercial Tattoo Inks.</title>
        <authorList>
            <person name="Nho S.W."/>
            <person name="Kim S.-J."/>
            <person name="Kweon O."/>
            <person name="Cerniglia C.E."/>
        </authorList>
    </citation>
    <scope>NUCLEOTIDE SEQUENCE [LARGE SCALE GENOMIC DNA]</scope>
    <source>
        <strain evidence="9 10">E7593-69</strain>
    </source>
</reference>
<dbReference type="PANTHER" id="PTHR30589:SF0">
    <property type="entry name" value="PHOSPHATIDYLGLYCEROL--PROLIPOPROTEIN DIACYLGLYCERYL TRANSFERASE"/>
    <property type="match status" value="1"/>
</dbReference>
<dbReference type="AlphaFoldDB" id="A0A385TX58"/>
<keyword evidence="9" id="KW-0449">Lipoprotein</keyword>
<evidence type="ECO:0000256" key="7">
    <source>
        <dbReference type="HAMAP-Rule" id="MF_01147"/>
    </source>
</evidence>
<name>A0A385TX58_PAELA</name>
<feature type="region of interest" description="Disordered" evidence="8">
    <location>
        <begin position="303"/>
        <end position="379"/>
    </location>
</feature>
<evidence type="ECO:0000256" key="3">
    <source>
        <dbReference type="ARBA" id="ARBA00022679"/>
    </source>
</evidence>
<feature type="transmembrane region" description="Helical" evidence="7">
    <location>
        <begin position="49"/>
        <end position="71"/>
    </location>
</feature>
<dbReference type="EMBL" id="CP032412">
    <property type="protein sequence ID" value="AYB47072.1"/>
    <property type="molecule type" value="Genomic_DNA"/>
</dbReference>
<feature type="binding site" evidence="7">
    <location>
        <position position="135"/>
    </location>
    <ligand>
        <name>a 1,2-diacyl-sn-glycero-3-phospho-(1'-sn-glycerol)</name>
        <dbReference type="ChEBI" id="CHEBI:64716"/>
    </ligand>
</feature>
<evidence type="ECO:0000256" key="6">
    <source>
        <dbReference type="ARBA" id="ARBA00023136"/>
    </source>
</evidence>
<gene>
    <name evidence="7" type="primary">lgt</name>
    <name evidence="9" type="ORF">D5F53_28855</name>
</gene>
<feature type="compositionally biased region" description="Basic and acidic residues" evidence="8">
    <location>
        <begin position="355"/>
        <end position="365"/>
    </location>
</feature>
<feature type="transmembrane region" description="Helical" evidence="7">
    <location>
        <begin position="208"/>
        <end position="225"/>
    </location>
</feature>